<dbReference type="AlphaFoldDB" id="A0A1K0IEG9"/>
<gene>
    <name evidence="1" type="ORF">CNECB9_2370155</name>
</gene>
<proteinExistence type="predicted"/>
<protein>
    <submittedName>
        <fullName evidence="1">Uncharacterized protein</fullName>
    </submittedName>
</protein>
<evidence type="ECO:0000313" key="1">
    <source>
        <dbReference type="EMBL" id="SCU75581.1"/>
    </source>
</evidence>
<sequence>MKTIEINAHLYLTTKPYTTKETSFRVDMWDGLEQCNDEWTVNSYLKPVKLTIEVDETTVPDPVAAILAALEAKKQKLRDEFNDKIFQINERIKNVQALPFEAPVSGVDGLPGHIPF</sequence>
<name>A0A1K0IEG9_CUPNE</name>
<dbReference type="RefSeq" id="WP_340524177.1">
    <property type="nucleotide sequence ID" value="NZ_FMSH01000154.1"/>
</dbReference>
<accession>A0A1K0IEG9</accession>
<reference evidence="1" key="1">
    <citation type="submission" date="2016-09" db="EMBL/GenBank/DDBJ databases">
        <authorList>
            <person name="Capua I."/>
            <person name="De Benedictis P."/>
            <person name="Joannis T."/>
            <person name="Lombin L.H."/>
            <person name="Cattoli G."/>
        </authorList>
    </citation>
    <scope>NUCLEOTIDE SEQUENCE</scope>
    <source>
        <strain evidence="1">B9</strain>
    </source>
</reference>
<organism evidence="1">
    <name type="scientific">Cupriavidus necator</name>
    <name type="common">Alcaligenes eutrophus</name>
    <name type="synonym">Ralstonia eutropha</name>
    <dbReference type="NCBI Taxonomy" id="106590"/>
    <lineage>
        <taxon>Bacteria</taxon>
        <taxon>Pseudomonadati</taxon>
        <taxon>Pseudomonadota</taxon>
        <taxon>Betaproteobacteria</taxon>
        <taxon>Burkholderiales</taxon>
        <taxon>Burkholderiaceae</taxon>
        <taxon>Cupriavidus</taxon>
    </lineage>
</organism>
<dbReference type="EMBL" id="FMSH01000154">
    <property type="protein sequence ID" value="SCU75581.1"/>
    <property type="molecule type" value="Genomic_DNA"/>
</dbReference>